<feature type="compositionally biased region" description="Low complexity" evidence="2">
    <location>
        <begin position="502"/>
        <end position="511"/>
    </location>
</feature>
<keyword evidence="4" id="KW-1185">Reference proteome</keyword>
<feature type="compositionally biased region" description="Polar residues" evidence="2">
    <location>
        <begin position="481"/>
        <end position="492"/>
    </location>
</feature>
<feature type="compositionally biased region" description="Low complexity" evidence="2">
    <location>
        <begin position="147"/>
        <end position="156"/>
    </location>
</feature>
<feature type="compositionally biased region" description="Polar residues" evidence="2">
    <location>
        <begin position="200"/>
        <end position="215"/>
    </location>
</feature>
<keyword evidence="1" id="KW-0175">Coiled coil</keyword>
<feature type="compositionally biased region" description="Gly residues" evidence="2">
    <location>
        <begin position="577"/>
        <end position="591"/>
    </location>
</feature>
<accession>A0A9P4UC75</accession>
<feature type="coiled-coil region" evidence="1">
    <location>
        <begin position="339"/>
        <end position="373"/>
    </location>
</feature>
<feature type="region of interest" description="Disordered" evidence="2">
    <location>
        <begin position="65"/>
        <end position="235"/>
    </location>
</feature>
<feature type="compositionally biased region" description="Acidic residues" evidence="2">
    <location>
        <begin position="103"/>
        <end position="114"/>
    </location>
</feature>
<gene>
    <name evidence="3" type="ORF">P171DRAFT_473247</name>
</gene>
<dbReference type="Proteomes" id="UP000799764">
    <property type="component" value="Unassembled WGS sequence"/>
</dbReference>
<dbReference type="OrthoDB" id="3692888at2759"/>
<dbReference type="AlphaFoldDB" id="A0A9P4UC75"/>
<feature type="compositionally biased region" description="Basic residues" evidence="2">
    <location>
        <begin position="157"/>
        <end position="174"/>
    </location>
</feature>
<evidence type="ECO:0000313" key="3">
    <source>
        <dbReference type="EMBL" id="KAF2444053.1"/>
    </source>
</evidence>
<feature type="region of interest" description="Disordered" evidence="2">
    <location>
        <begin position="1"/>
        <end position="48"/>
    </location>
</feature>
<comment type="caution">
    <text evidence="3">The sequence shown here is derived from an EMBL/GenBank/DDBJ whole genome shotgun (WGS) entry which is preliminary data.</text>
</comment>
<reference evidence="3" key="1">
    <citation type="journal article" date="2020" name="Stud. Mycol.">
        <title>101 Dothideomycetes genomes: a test case for predicting lifestyles and emergence of pathogens.</title>
        <authorList>
            <person name="Haridas S."/>
            <person name="Albert R."/>
            <person name="Binder M."/>
            <person name="Bloem J."/>
            <person name="Labutti K."/>
            <person name="Salamov A."/>
            <person name="Andreopoulos B."/>
            <person name="Baker S."/>
            <person name="Barry K."/>
            <person name="Bills G."/>
            <person name="Bluhm B."/>
            <person name="Cannon C."/>
            <person name="Castanera R."/>
            <person name="Culley D."/>
            <person name="Daum C."/>
            <person name="Ezra D."/>
            <person name="Gonzalez J."/>
            <person name="Henrissat B."/>
            <person name="Kuo A."/>
            <person name="Liang C."/>
            <person name="Lipzen A."/>
            <person name="Lutzoni F."/>
            <person name="Magnuson J."/>
            <person name="Mondo S."/>
            <person name="Nolan M."/>
            <person name="Ohm R."/>
            <person name="Pangilinan J."/>
            <person name="Park H.-J."/>
            <person name="Ramirez L."/>
            <person name="Alfaro M."/>
            <person name="Sun H."/>
            <person name="Tritt A."/>
            <person name="Yoshinaga Y."/>
            <person name="Zwiers L.-H."/>
            <person name="Turgeon B."/>
            <person name="Goodwin S."/>
            <person name="Spatafora J."/>
            <person name="Crous P."/>
            <person name="Grigoriev I."/>
        </authorList>
    </citation>
    <scope>NUCLEOTIDE SEQUENCE</scope>
    <source>
        <strain evidence="3">CBS 690.94</strain>
    </source>
</reference>
<evidence type="ECO:0000313" key="4">
    <source>
        <dbReference type="Proteomes" id="UP000799764"/>
    </source>
</evidence>
<feature type="compositionally biased region" description="Low complexity" evidence="2">
    <location>
        <begin position="18"/>
        <end position="33"/>
    </location>
</feature>
<evidence type="ECO:0000256" key="2">
    <source>
        <dbReference type="SAM" id="MobiDB-lite"/>
    </source>
</evidence>
<feature type="region of interest" description="Disordered" evidence="2">
    <location>
        <begin position="570"/>
        <end position="591"/>
    </location>
</feature>
<protein>
    <submittedName>
        <fullName evidence="3">Uncharacterized protein</fullName>
    </submittedName>
</protein>
<feature type="coiled-coil region" evidence="1">
    <location>
        <begin position="401"/>
        <end position="428"/>
    </location>
</feature>
<dbReference type="EMBL" id="MU001501">
    <property type="protein sequence ID" value="KAF2444053.1"/>
    <property type="molecule type" value="Genomic_DNA"/>
</dbReference>
<sequence length="591" mass="65149">MSSSSYRRNNARLRRRLAQPSRTPSIRPPSSHSNQRPSPGLSAAATSTPLWGPALWSSLLAAGRPERITPTPRSESRVARPVSPQRSRPPRNLRNKTLACLNEDSDSSSEEELGEIIVTKSRTRQSNASNRHRRISTSVGEADNMLPTAKVKAPPVSKKKTPKAKKSLPKKTKSIRPAIVLRKRSPPQQEEERAPKIQKTDQMGSNATASKQGSPQRPILLDDSDDDTPLTEVWSQPRPTLPIKEEAQPQKSFFSGLGAQSLGNTWSFSTNNAGTGASAVRAAEDADLQPTPTIPVERSIRSASQNFDLYQKTVADSARNANRITELELELGSCQSDCKARIEALKLENEATLRRLNQEHNTTVELMRQEQEASLKSQADAQRLETKCLLDDIQRTAASQDDQKTRRITALEVENESLKDENLSLKGQLHAEKTAHSMLMQSLDQREVLVPTEDSVKALEASNAALNRELQALKQQHRDSPSSSQCHSQDMQATARPERDLSPTPTLSSLHPSDETKTTNVRNTFLKTKRRHDKLLTVAKKIRDVTSGMDLSGFGDFGKCVLEQRMVLKSVLEEDSGGGGRQGGRGGDGEK</sequence>
<organism evidence="3 4">
    <name type="scientific">Karstenula rhodostoma CBS 690.94</name>
    <dbReference type="NCBI Taxonomy" id="1392251"/>
    <lineage>
        <taxon>Eukaryota</taxon>
        <taxon>Fungi</taxon>
        <taxon>Dikarya</taxon>
        <taxon>Ascomycota</taxon>
        <taxon>Pezizomycotina</taxon>
        <taxon>Dothideomycetes</taxon>
        <taxon>Pleosporomycetidae</taxon>
        <taxon>Pleosporales</taxon>
        <taxon>Massarineae</taxon>
        <taxon>Didymosphaeriaceae</taxon>
        <taxon>Karstenula</taxon>
    </lineage>
</organism>
<name>A0A9P4UC75_9PLEO</name>
<feature type="compositionally biased region" description="Basic and acidic residues" evidence="2">
    <location>
        <begin position="190"/>
        <end position="199"/>
    </location>
</feature>
<feature type="region of interest" description="Disordered" evidence="2">
    <location>
        <begin position="473"/>
        <end position="520"/>
    </location>
</feature>
<proteinExistence type="predicted"/>
<evidence type="ECO:0000256" key="1">
    <source>
        <dbReference type="SAM" id="Coils"/>
    </source>
</evidence>